<dbReference type="InterPro" id="IPR036412">
    <property type="entry name" value="HAD-like_sf"/>
</dbReference>
<keyword evidence="3" id="KW-0479">Metal-binding</keyword>
<gene>
    <name evidence="4" type="ORF">AVDCRST_MAG72-2509</name>
</gene>
<sequence length="280" mass="29618">MEFRTSEGQRRYDAVVAAAAETVIGLDFDGVLSPIVEDPAAAVIHPDGPDVLADLAASVRAVAVITGRPARQAVSLGSLDAVADSIGESGQLLVLGQYGNERWASRTREFTSPEPPPGLAILRDELPGLLVEHDAELAFVEDKGMAVAVHTRQLPQPQATFDRLLPALAEAARRHHLGVEPGRMVVEIRPEGMDKGQAVRQVHGELDADGFVFAGDDLGDVKAFEAVASLREEGHPALLVCSASQEQQALVELSDIVVDGPSGVLTLLRRLAADARAQVG</sequence>
<name>A0A6J4MT35_9ACTN</name>
<proteinExistence type="inferred from homology"/>
<keyword evidence="3" id="KW-0460">Magnesium</keyword>
<dbReference type="PANTHER" id="PTHR43768:SF3">
    <property type="entry name" value="TREHALOSE 6-PHOSPHATE PHOSPHATASE"/>
    <property type="match status" value="1"/>
</dbReference>
<dbReference type="EMBL" id="CADCUJ010000104">
    <property type="protein sequence ID" value="CAA9363706.1"/>
    <property type="molecule type" value="Genomic_DNA"/>
</dbReference>
<dbReference type="UniPathway" id="UPA00299"/>
<dbReference type="NCBIfam" id="TIGR00685">
    <property type="entry name" value="T6PP"/>
    <property type="match status" value="1"/>
</dbReference>
<comment type="pathway">
    <text evidence="3">Glycan biosynthesis; trehalose biosynthesis.</text>
</comment>
<comment type="function">
    <text evidence="2 3">Removes the phosphate from trehalose 6-phosphate to produce free trehalose.</text>
</comment>
<accession>A0A6J4MT35</accession>
<reference evidence="4" key="1">
    <citation type="submission" date="2020-02" db="EMBL/GenBank/DDBJ databases">
        <authorList>
            <person name="Meier V. D."/>
        </authorList>
    </citation>
    <scope>NUCLEOTIDE SEQUENCE</scope>
    <source>
        <strain evidence="4">AVDCRST_MAG72</strain>
    </source>
</reference>
<dbReference type="GO" id="GO:0004805">
    <property type="term" value="F:trehalose-phosphatase activity"/>
    <property type="evidence" value="ECO:0007669"/>
    <property type="project" value="UniProtKB-EC"/>
</dbReference>
<dbReference type="InterPro" id="IPR044651">
    <property type="entry name" value="OTSB-like"/>
</dbReference>
<dbReference type="InterPro" id="IPR003337">
    <property type="entry name" value="Trehalose_PPase"/>
</dbReference>
<comment type="similarity">
    <text evidence="3">Belongs to the trehalose phosphatase family.</text>
</comment>
<evidence type="ECO:0000256" key="2">
    <source>
        <dbReference type="ARBA" id="ARBA00024179"/>
    </source>
</evidence>
<dbReference type="GO" id="GO:0005992">
    <property type="term" value="P:trehalose biosynthetic process"/>
    <property type="evidence" value="ECO:0007669"/>
    <property type="project" value="UniProtKB-UniPathway"/>
</dbReference>
<organism evidence="4">
    <name type="scientific">uncultured Nocardioidaceae bacterium</name>
    <dbReference type="NCBI Taxonomy" id="253824"/>
    <lineage>
        <taxon>Bacteria</taxon>
        <taxon>Bacillati</taxon>
        <taxon>Actinomycetota</taxon>
        <taxon>Actinomycetes</taxon>
        <taxon>Propionibacteriales</taxon>
        <taxon>Nocardioidaceae</taxon>
        <taxon>environmental samples</taxon>
    </lineage>
</organism>
<dbReference type="EC" id="3.1.3.12" evidence="3"/>
<comment type="cofactor">
    <cofactor evidence="3">
        <name>Mg(2+)</name>
        <dbReference type="ChEBI" id="CHEBI:18420"/>
    </cofactor>
</comment>
<dbReference type="GO" id="GO:0046872">
    <property type="term" value="F:metal ion binding"/>
    <property type="evidence" value="ECO:0007669"/>
    <property type="project" value="UniProtKB-KW"/>
</dbReference>
<dbReference type="Gene3D" id="3.40.50.1000">
    <property type="entry name" value="HAD superfamily/HAD-like"/>
    <property type="match status" value="1"/>
</dbReference>
<dbReference type="PANTHER" id="PTHR43768">
    <property type="entry name" value="TREHALOSE 6-PHOSPHATE PHOSPHATASE"/>
    <property type="match status" value="1"/>
</dbReference>
<evidence type="ECO:0000256" key="1">
    <source>
        <dbReference type="ARBA" id="ARBA00022801"/>
    </source>
</evidence>
<evidence type="ECO:0000256" key="3">
    <source>
        <dbReference type="RuleBase" id="RU361117"/>
    </source>
</evidence>
<dbReference type="Gene3D" id="3.30.70.1020">
    <property type="entry name" value="Trehalose-6-phosphate phosphatase related protein, domain 2"/>
    <property type="match status" value="1"/>
</dbReference>
<dbReference type="InterPro" id="IPR023214">
    <property type="entry name" value="HAD_sf"/>
</dbReference>
<dbReference type="AlphaFoldDB" id="A0A6J4MT35"/>
<comment type="catalytic activity">
    <reaction evidence="3">
        <text>alpha,alpha-trehalose 6-phosphate + H2O = alpha,alpha-trehalose + phosphate</text>
        <dbReference type="Rhea" id="RHEA:23420"/>
        <dbReference type="ChEBI" id="CHEBI:15377"/>
        <dbReference type="ChEBI" id="CHEBI:16551"/>
        <dbReference type="ChEBI" id="CHEBI:43474"/>
        <dbReference type="ChEBI" id="CHEBI:58429"/>
        <dbReference type="EC" id="3.1.3.12"/>
    </reaction>
</comment>
<evidence type="ECO:0000313" key="4">
    <source>
        <dbReference type="EMBL" id="CAA9363706.1"/>
    </source>
</evidence>
<protein>
    <recommendedName>
        <fullName evidence="3">Trehalose 6-phosphate phosphatase</fullName>
        <ecNumber evidence="3">3.1.3.12</ecNumber>
    </recommendedName>
</protein>
<keyword evidence="1 3" id="KW-0378">Hydrolase</keyword>
<dbReference type="SUPFAM" id="SSF56784">
    <property type="entry name" value="HAD-like"/>
    <property type="match status" value="1"/>
</dbReference>
<dbReference type="Pfam" id="PF02358">
    <property type="entry name" value="Trehalose_PPase"/>
    <property type="match status" value="2"/>
</dbReference>